<dbReference type="RefSeq" id="WP_146325485.1">
    <property type="nucleotide sequence ID" value="NZ_BAABLR010000062.1"/>
</dbReference>
<evidence type="ECO:0000313" key="5">
    <source>
        <dbReference type="Proteomes" id="UP000320791"/>
    </source>
</evidence>
<feature type="domain" description="HTH tetR-type" evidence="3">
    <location>
        <begin position="11"/>
        <end position="71"/>
    </location>
</feature>
<sequence>MTQHTGRPRDETIDHKVMQTTLRLMQLYGYTGLRINEIAHRSGIAKTTIYRRWPSLAHLAVAALRQELGERTVNLSGDFDKDLDSFISAYADLINGTNATLVAISLDIHKQNNPELSNLYRETIIEPVRGQAVELTKLAKVKPASFTDLTDSIIGGLVYRSAILGEQMDNNEIKEYILNLLKGYASAP</sequence>
<organism evidence="4 5">
    <name type="scientific">Corynebacterium canis</name>
    <dbReference type="NCBI Taxonomy" id="679663"/>
    <lineage>
        <taxon>Bacteria</taxon>
        <taxon>Bacillati</taxon>
        <taxon>Actinomycetota</taxon>
        <taxon>Actinomycetes</taxon>
        <taxon>Mycobacteriales</taxon>
        <taxon>Corynebacteriaceae</taxon>
        <taxon>Corynebacterium</taxon>
    </lineage>
</organism>
<protein>
    <submittedName>
        <fullName evidence="4">TetR/AcrR family transcriptional regulator</fullName>
    </submittedName>
</protein>
<evidence type="ECO:0000256" key="2">
    <source>
        <dbReference type="PROSITE-ProRule" id="PRU00335"/>
    </source>
</evidence>
<comment type="caution">
    <text evidence="4">The sequence shown here is derived from an EMBL/GenBank/DDBJ whole genome shotgun (WGS) entry which is preliminary data.</text>
</comment>
<dbReference type="InterPro" id="IPR009057">
    <property type="entry name" value="Homeodomain-like_sf"/>
</dbReference>
<dbReference type="Pfam" id="PF00440">
    <property type="entry name" value="TetR_N"/>
    <property type="match status" value="1"/>
</dbReference>
<accession>A0A5C5U4V1</accession>
<keyword evidence="5" id="KW-1185">Reference proteome</keyword>
<evidence type="ECO:0000259" key="3">
    <source>
        <dbReference type="PROSITE" id="PS50977"/>
    </source>
</evidence>
<dbReference type="OrthoDB" id="4549829at2"/>
<dbReference type="Gene3D" id="1.10.357.10">
    <property type="entry name" value="Tetracycline Repressor, domain 2"/>
    <property type="match status" value="1"/>
</dbReference>
<keyword evidence="1 2" id="KW-0238">DNA-binding</keyword>
<feature type="DNA-binding region" description="H-T-H motif" evidence="2">
    <location>
        <begin position="34"/>
        <end position="53"/>
    </location>
</feature>
<proteinExistence type="predicted"/>
<evidence type="ECO:0000256" key="1">
    <source>
        <dbReference type="ARBA" id="ARBA00023125"/>
    </source>
</evidence>
<dbReference type="SUPFAM" id="SSF46689">
    <property type="entry name" value="Homeodomain-like"/>
    <property type="match status" value="1"/>
</dbReference>
<name>A0A5C5U4V1_9CORY</name>
<dbReference type="InterPro" id="IPR001647">
    <property type="entry name" value="HTH_TetR"/>
</dbReference>
<evidence type="ECO:0000313" key="4">
    <source>
        <dbReference type="EMBL" id="TWT21004.1"/>
    </source>
</evidence>
<dbReference type="PROSITE" id="PS50977">
    <property type="entry name" value="HTH_TETR_2"/>
    <property type="match status" value="1"/>
</dbReference>
<reference evidence="4 5" key="1">
    <citation type="submission" date="2019-08" db="EMBL/GenBank/DDBJ databases">
        <authorList>
            <person name="Lei W."/>
        </authorList>
    </citation>
    <scope>NUCLEOTIDE SEQUENCE [LARGE SCALE GENOMIC DNA]</scope>
    <source>
        <strain evidence="4 5">CCUG 58627</strain>
    </source>
</reference>
<dbReference type="EMBL" id="VOHM01000032">
    <property type="protein sequence ID" value="TWT21004.1"/>
    <property type="molecule type" value="Genomic_DNA"/>
</dbReference>
<dbReference type="Proteomes" id="UP000320791">
    <property type="component" value="Unassembled WGS sequence"/>
</dbReference>
<gene>
    <name evidence="4" type="ORF">FRX94_11485</name>
</gene>
<dbReference type="AlphaFoldDB" id="A0A5C5U4V1"/>
<dbReference type="GO" id="GO:0003677">
    <property type="term" value="F:DNA binding"/>
    <property type="evidence" value="ECO:0007669"/>
    <property type="project" value="UniProtKB-UniRule"/>
</dbReference>